<name>W2Q5S4_PHYN3</name>
<protein>
    <submittedName>
        <fullName evidence="1">Uncharacterized protein</fullName>
    </submittedName>
</protein>
<proteinExistence type="predicted"/>
<organism evidence="1 2">
    <name type="scientific">Phytophthora nicotianae (strain INRA-310)</name>
    <name type="common">Phytophthora parasitica</name>
    <dbReference type="NCBI Taxonomy" id="761204"/>
    <lineage>
        <taxon>Eukaryota</taxon>
        <taxon>Sar</taxon>
        <taxon>Stramenopiles</taxon>
        <taxon>Oomycota</taxon>
        <taxon>Peronosporomycetes</taxon>
        <taxon>Peronosporales</taxon>
        <taxon>Peronosporaceae</taxon>
        <taxon>Phytophthora</taxon>
    </lineage>
</organism>
<reference evidence="1 2" key="2">
    <citation type="submission" date="2013-11" db="EMBL/GenBank/DDBJ databases">
        <title>The Genome Sequence of Phytophthora parasitica INRA-310.</title>
        <authorList>
            <consortium name="The Broad Institute Genomics Platform"/>
            <person name="Russ C."/>
            <person name="Tyler B."/>
            <person name="Panabieres F."/>
            <person name="Shan W."/>
            <person name="Tripathy S."/>
            <person name="Grunwald N."/>
            <person name="Machado M."/>
            <person name="Johnson C.S."/>
            <person name="Arredondo F."/>
            <person name="Hong C."/>
            <person name="Coffey M."/>
            <person name="Young S.K."/>
            <person name="Zeng Q."/>
            <person name="Gargeya S."/>
            <person name="Fitzgerald M."/>
            <person name="Abouelleil A."/>
            <person name="Alvarado L."/>
            <person name="Chapman S.B."/>
            <person name="Gainer-Dewar J."/>
            <person name="Goldberg J."/>
            <person name="Griggs A."/>
            <person name="Gujja S."/>
            <person name="Hansen M."/>
            <person name="Howarth C."/>
            <person name="Imamovic A."/>
            <person name="Ireland A."/>
            <person name="Larimer J."/>
            <person name="McCowan C."/>
            <person name="Murphy C."/>
            <person name="Pearson M."/>
            <person name="Poon T.W."/>
            <person name="Priest M."/>
            <person name="Roberts A."/>
            <person name="Saif S."/>
            <person name="Shea T."/>
            <person name="Sykes S."/>
            <person name="Wortman J."/>
            <person name="Nusbaum C."/>
            <person name="Birren B."/>
        </authorList>
    </citation>
    <scope>NUCLEOTIDE SEQUENCE [LARGE SCALE GENOMIC DNA]</scope>
    <source>
        <strain evidence="1 2">INRA-310</strain>
    </source>
</reference>
<evidence type="ECO:0000313" key="1">
    <source>
        <dbReference type="EMBL" id="ETN08543.1"/>
    </source>
</evidence>
<accession>W2Q5S4</accession>
<gene>
    <name evidence="1" type="ORF">PPTG_12312</name>
</gene>
<dbReference type="Proteomes" id="UP000018817">
    <property type="component" value="Unassembled WGS sequence"/>
</dbReference>
<reference evidence="2" key="1">
    <citation type="submission" date="2011-12" db="EMBL/GenBank/DDBJ databases">
        <authorList>
            <consortium name="The Broad Institute Genome Sequencing Platform"/>
            <person name="Russ C."/>
            <person name="Tyler B."/>
            <person name="Panabieres F."/>
            <person name="Shan W."/>
            <person name="Tripathy S."/>
            <person name="Grunwald N."/>
            <person name="Machado M."/>
            <person name="Young S.K."/>
            <person name="Zeng Q."/>
            <person name="Gargeya S."/>
            <person name="Fitzgerald M."/>
            <person name="Haas B."/>
            <person name="Abouelleil A."/>
            <person name="Alvarado L."/>
            <person name="Arachchi H.M."/>
            <person name="Berlin A."/>
            <person name="Chapman S.B."/>
            <person name="Gearin G."/>
            <person name="Goldberg J."/>
            <person name="Griggs A."/>
            <person name="Gujja S."/>
            <person name="Hansen M."/>
            <person name="Heiman D."/>
            <person name="Howarth C."/>
            <person name="Larimer J."/>
            <person name="Lui A."/>
            <person name="MacDonald P.J.P."/>
            <person name="McCowen C."/>
            <person name="Montmayeur A."/>
            <person name="Murphy C."/>
            <person name="Neiman D."/>
            <person name="Pearson M."/>
            <person name="Priest M."/>
            <person name="Roberts A."/>
            <person name="Saif S."/>
            <person name="Shea T."/>
            <person name="Sisk P."/>
            <person name="Stolte C."/>
            <person name="Sykes S."/>
            <person name="Wortman J."/>
            <person name="Nusbaum C."/>
            <person name="Birren B."/>
        </authorList>
    </citation>
    <scope>NUCLEOTIDE SEQUENCE [LARGE SCALE GENOMIC DNA]</scope>
    <source>
        <strain evidence="2">INRA-310</strain>
    </source>
</reference>
<dbReference type="GeneID" id="20181784"/>
<sequence length="141" mass="15437">MFAHAAECTEDDFITISEVYRQATADGTASCPDLTAAPDAADYCSYTECLRYMTSMLDDLPDCTSAGVSIKEGLQAAIDICDGGTTDILDTHYRHVFEFYIRDQHCVFFQCGPTNGLSVGFDHKRQDHGGRGVGKLVCFVD</sequence>
<evidence type="ECO:0000313" key="2">
    <source>
        <dbReference type="Proteomes" id="UP000018817"/>
    </source>
</evidence>
<dbReference type="SMART" id="SM01187">
    <property type="entry name" value="Elicitin"/>
    <property type="match status" value="1"/>
</dbReference>
<dbReference type="OrthoDB" id="165739at2759"/>
<dbReference type="GO" id="GO:0005576">
    <property type="term" value="C:extracellular region"/>
    <property type="evidence" value="ECO:0007669"/>
    <property type="project" value="InterPro"/>
</dbReference>
<dbReference type="InterPro" id="IPR002200">
    <property type="entry name" value="Elicitin"/>
</dbReference>
<dbReference type="EMBL" id="KI669588">
    <property type="protein sequence ID" value="ETN08543.1"/>
    <property type="molecule type" value="Genomic_DNA"/>
</dbReference>
<dbReference type="RefSeq" id="XP_008906291.1">
    <property type="nucleotide sequence ID" value="XM_008908043.1"/>
</dbReference>
<dbReference type="VEuPathDB" id="FungiDB:PPTG_12312"/>
<dbReference type="AlphaFoldDB" id="W2Q5S4"/>